<name>B8AXP6_ORYSI</name>
<dbReference type="Proteomes" id="UP000007015">
    <property type="component" value="Chromosome 5"/>
</dbReference>
<gene>
    <name evidence="1" type="ORF">OsI_19736</name>
</gene>
<dbReference type="Gramene" id="BGIOSGA019754-TA">
    <property type="protein sequence ID" value="BGIOSGA019754-PA"/>
    <property type="gene ID" value="BGIOSGA019754"/>
</dbReference>
<protein>
    <submittedName>
        <fullName evidence="1">Uncharacterized protein</fullName>
    </submittedName>
</protein>
<reference evidence="1 2" key="1">
    <citation type="journal article" date="2005" name="PLoS Biol.">
        <title>The genomes of Oryza sativa: a history of duplications.</title>
        <authorList>
            <person name="Yu J."/>
            <person name="Wang J."/>
            <person name="Lin W."/>
            <person name="Li S."/>
            <person name="Li H."/>
            <person name="Zhou J."/>
            <person name="Ni P."/>
            <person name="Dong W."/>
            <person name="Hu S."/>
            <person name="Zeng C."/>
            <person name="Zhang J."/>
            <person name="Zhang Y."/>
            <person name="Li R."/>
            <person name="Xu Z."/>
            <person name="Li S."/>
            <person name="Li X."/>
            <person name="Zheng H."/>
            <person name="Cong L."/>
            <person name="Lin L."/>
            <person name="Yin J."/>
            <person name="Geng J."/>
            <person name="Li G."/>
            <person name="Shi J."/>
            <person name="Liu J."/>
            <person name="Lv H."/>
            <person name="Li J."/>
            <person name="Wang J."/>
            <person name="Deng Y."/>
            <person name="Ran L."/>
            <person name="Shi X."/>
            <person name="Wang X."/>
            <person name="Wu Q."/>
            <person name="Li C."/>
            <person name="Ren X."/>
            <person name="Wang J."/>
            <person name="Wang X."/>
            <person name="Li D."/>
            <person name="Liu D."/>
            <person name="Zhang X."/>
            <person name="Ji Z."/>
            <person name="Zhao W."/>
            <person name="Sun Y."/>
            <person name="Zhang Z."/>
            <person name="Bao J."/>
            <person name="Han Y."/>
            <person name="Dong L."/>
            <person name="Ji J."/>
            <person name="Chen P."/>
            <person name="Wu S."/>
            <person name="Liu J."/>
            <person name="Xiao Y."/>
            <person name="Bu D."/>
            <person name="Tan J."/>
            <person name="Yang L."/>
            <person name="Ye C."/>
            <person name="Zhang J."/>
            <person name="Xu J."/>
            <person name="Zhou Y."/>
            <person name="Yu Y."/>
            <person name="Zhang B."/>
            <person name="Zhuang S."/>
            <person name="Wei H."/>
            <person name="Liu B."/>
            <person name="Lei M."/>
            <person name="Yu H."/>
            <person name="Li Y."/>
            <person name="Xu H."/>
            <person name="Wei S."/>
            <person name="He X."/>
            <person name="Fang L."/>
            <person name="Zhang Z."/>
            <person name="Zhang Y."/>
            <person name="Huang X."/>
            <person name="Su Z."/>
            <person name="Tong W."/>
            <person name="Li J."/>
            <person name="Tong Z."/>
            <person name="Li S."/>
            <person name="Ye J."/>
            <person name="Wang L."/>
            <person name="Fang L."/>
            <person name="Lei T."/>
            <person name="Chen C."/>
            <person name="Chen H."/>
            <person name="Xu Z."/>
            <person name="Li H."/>
            <person name="Huang H."/>
            <person name="Zhang F."/>
            <person name="Xu H."/>
            <person name="Li N."/>
            <person name="Zhao C."/>
            <person name="Li S."/>
            <person name="Dong L."/>
            <person name="Huang Y."/>
            <person name="Li L."/>
            <person name="Xi Y."/>
            <person name="Qi Q."/>
            <person name="Li W."/>
            <person name="Zhang B."/>
            <person name="Hu W."/>
            <person name="Zhang Y."/>
            <person name="Tian X."/>
            <person name="Jiao Y."/>
            <person name="Liang X."/>
            <person name="Jin J."/>
            <person name="Gao L."/>
            <person name="Zheng W."/>
            <person name="Hao B."/>
            <person name="Liu S."/>
            <person name="Wang W."/>
            <person name="Yuan L."/>
            <person name="Cao M."/>
            <person name="McDermott J."/>
            <person name="Samudrala R."/>
            <person name="Wang J."/>
            <person name="Wong G.K."/>
            <person name="Yang H."/>
        </authorList>
    </citation>
    <scope>NUCLEOTIDE SEQUENCE [LARGE SCALE GENOMIC DNA]</scope>
    <source>
        <strain evidence="2">cv. 93-11</strain>
    </source>
</reference>
<dbReference type="AlphaFoldDB" id="B8AXP6"/>
<evidence type="ECO:0000313" key="2">
    <source>
        <dbReference type="Proteomes" id="UP000007015"/>
    </source>
</evidence>
<dbReference type="STRING" id="39946.B8AXP6"/>
<organism evidence="1 2">
    <name type="scientific">Oryza sativa subsp. indica</name>
    <name type="common">Rice</name>
    <dbReference type="NCBI Taxonomy" id="39946"/>
    <lineage>
        <taxon>Eukaryota</taxon>
        <taxon>Viridiplantae</taxon>
        <taxon>Streptophyta</taxon>
        <taxon>Embryophyta</taxon>
        <taxon>Tracheophyta</taxon>
        <taxon>Spermatophyta</taxon>
        <taxon>Magnoliopsida</taxon>
        <taxon>Liliopsida</taxon>
        <taxon>Poales</taxon>
        <taxon>Poaceae</taxon>
        <taxon>BOP clade</taxon>
        <taxon>Oryzoideae</taxon>
        <taxon>Oryzeae</taxon>
        <taxon>Oryzinae</taxon>
        <taxon>Oryza</taxon>
        <taxon>Oryza sativa</taxon>
    </lineage>
</organism>
<keyword evidence="2" id="KW-1185">Reference proteome</keyword>
<dbReference type="HOGENOM" id="CLU_1752744_0_0_1"/>
<dbReference type="EMBL" id="CM000130">
    <property type="protein sequence ID" value="EEC79103.1"/>
    <property type="molecule type" value="Genomic_DNA"/>
</dbReference>
<proteinExistence type="predicted"/>
<accession>B8AXP6</accession>
<evidence type="ECO:0000313" key="1">
    <source>
        <dbReference type="EMBL" id="EEC79103.1"/>
    </source>
</evidence>
<sequence>MWRAQQRRLNLGHRLDLLDLEAEARVERHGGCPHLDCLPWCRRLLSRIYKPAIEHRYCTSGCSPWAVPRGRAINAPSFRIAVYLSGNVTRSVSKPHGRNLFLQSLVEEGQNPSTSNGASNSQKNVEDKDLLDCLENGVNFWMDGGSQPP</sequence>